<evidence type="ECO:0000256" key="1">
    <source>
        <dbReference type="ARBA" id="ARBA00001928"/>
    </source>
</evidence>
<keyword evidence="12" id="KW-1185">Reference proteome</keyword>
<dbReference type="PANTHER" id="PTHR33866">
    <property type="entry name" value="S-ADENOSYLMETHIONINE DECARBOXYLASE PROENZYME"/>
    <property type="match status" value="1"/>
</dbReference>
<proteinExistence type="predicted"/>
<dbReference type="AlphaFoldDB" id="A0A402CV71"/>
<reference evidence="11 12" key="1">
    <citation type="journal article" date="2019" name="Int. J. Syst. Evol. Microbiol.">
        <title>Capsulimonas corticalis gen. nov., sp. nov., an aerobic capsulated bacterium, of a novel bacterial order, Capsulimonadales ord. nov., of the class Armatimonadia of the phylum Armatimonadetes.</title>
        <authorList>
            <person name="Li J."/>
            <person name="Kudo C."/>
            <person name="Tonouchi A."/>
        </authorList>
    </citation>
    <scope>NUCLEOTIDE SEQUENCE [LARGE SCALE GENOMIC DNA]</scope>
    <source>
        <strain evidence="11 12">AX-7</strain>
    </source>
</reference>
<evidence type="ECO:0000256" key="9">
    <source>
        <dbReference type="ARBA" id="ARBA00023270"/>
    </source>
</evidence>
<evidence type="ECO:0000256" key="6">
    <source>
        <dbReference type="ARBA" id="ARBA00023115"/>
    </source>
</evidence>
<dbReference type="OrthoDB" id="9793120at2"/>
<evidence type="ECO:0000256" key="10">
    <source>
        <dbReference type="ARBA" id="ARBA00023317"/>
    </source>
</evidence>
<dbReference type="PANTHER" id="PTHR33866:SF2">
    <property type="entry name" value="S-ADENOSYLMETHIONINE DECARBOXYLASE PROENZYME"/>
    <property type="match status" value="1"/>
</dbReference>
<keyword evidence="3" id="KW-0210">Decarboxylase</keyword>
<keyword evidence="5" id="KW-0745">Spermidine biosynthesis</keyword>
<dbReference type="Pfam" id="PF02675">
    <property type="entry name" value="AdoMet_dc"/>
    <property type="match status" value="1"/>
</dbReference>
<evidence type="ECO:0000256" key="5">
    <source>
        <dbReference type="ARBA" id="ARBA00023066"/>
    </source>
</evidence>
<evidence type="ECO:0000313" key="12">
    <source>
        <dbReference type="Proteomes" id="UP000287394"/>
    </source>
</evidence>
<evidence type="ECO:0000256" key="8">
    <source>
        <dbReference type="ARBA" id="ARBA00023239"/>
    </source>
</evidence>
<organism evidence="11 12">
    <name type="scientific">Capsulimonas corticalis</name>
    <dbReference type="NCBI Taxonomy" id="2219043"/>
    <lineage>
        <taxon>Bacteria</taxon>
        <taxon>Bacillati</taxon>
        <taxon>Armatimonadota</taxon>
        <taxon>Armatimonadia</taxon>
        <taxon>Capsulimonadales</taxon>
        <taxon>Capsulimonadaceae</taxon>
        <taxon>Capsulimonas</taxon>
    </lineage>
</organism>
<name>A0A402CV71_9BACT</name>
<gene>
    <name evidence="11" type="ORF">CCAX7_23480</name>
</gene>
<evidence type="ECO:0000256" key="4">
    <source>
        <dbReference type="ARBA" id="ARBA00022813"/>
    </source>
</evidence>
<comment type="cofactor">
    <cofactor evidence="1">
        <name>pyruvate</name>
        <dbReference type="ChEBI" id="CHEBI:15361"/>
    </cofactor>
</comment>
<dbReference type="SUPFAM" id="SSF56276">
    <property type="entry name" value="S-adenosylmethionine decarboxylase"/>
    <property type="match status" value="1"/>
</dbReference>
<keyword evidence="2" id="KW-0949">S-adenosyl-L-methionine</keyword>
<dbReference type="GO" id="GO:0004014">
    <property type="term" value="F:adenosylmethionine decarboxylase activity"/>
    <property type="evidence" value="ECO:0007669"/>
    <property type="project" value="InterPro"/>
</dbReference>
<keyword evidence="6" id="KW-0620">Polyamine biosynthesis</keyword>
<dbReference type="Proteomes" id="UP000287394">
    <property type="component" value="Chromosome"/>
</dbReference>
<dbReference type="GO" id="GO:0005829">
    <property type="term" value="C:cytosol"/>
    <property type="evidence" value="ECO:0007669"/>
    <property type="project" value="TreeGrafter"/>
</dbReference>
<dbReference type="KEGG" id="ccot:CCAX7_23480"/>
<dbReference type="GO" id="GO:0008295">
    <property type="term" value="P:spermidine biosynthetic process"/>
    <property type="evidence" value="ECO:0007669"/>
    <property type="project" value="UniProtKB-KW"/>
</dbReference>
<keyword evidence="4" id="KW-0068">Autocatalytic cleavage</keyword>
<evidence type="ECO:0000313" key="11">
    <source>
        <dbReference type="EMBL" id="BDI30297.1"/>
    </source>
</evidence>
<sequence>MKNHTTYGAHLTLRIANIERRHALQGPHGVSDLLVDLIDRIGMRILAGPLTAEETGDPERRGWSSVAILYESHCAIHTYPELGEAFLDVFSCKTFPIAAITTLLTERFGEFAIVEQSLTDRGIHWGPNVEKELASWVLTRSEK</sequence>
<dbReference type="RefSeq" id="WP_119321511.1">
    <property type="nucleotide sequence ID" value="NZ_AP025739.1"/>
</dbReference>
<dbReference type="InterPro" id="IPR003826">
    <property type="entry name" value="AdoMetDC_fam_prok"/>
</dbReference>
<dbReference type="Gene3D" id="3.60.90.10">
    <property type="entry name" value="S-adenosylmethionine decarboxylase"/>
    <property type="match status" value="1"/>
</dbReference>
<protein>
    <submittedName>
        <fullName evidence="11">Uncharacterized protein</fullName>
    </submittedName>
</protein>
<accession>A0A402CV71</accession>
<evidence type="ECO:0000256" key="3">
    <source>
        <dbReference type="ARBA" id="ARBA00022793"/>
    </source>
</evidence>
<keyword evidence="10" id="KW-0670">Pyruvate</keyword>
<dbReference type="InterPro" id="IPR016067">
    <property type="entry name" value="S-AdoMet_deCO2ase_core"/>
</dbReference>
<dbReference type="EMBL" id="AP025739">
    <property type="protein sequence ID" value="BDI30297.1"/>
    <property type="molecule type" value="Genomic_DNA"/>
</dbReference>
<keyword evidence="8" id="KW-0456">Lyase</keyword>
<evidence type="ECO:0000256" key="2">
    <source>
        <dbReference type="ARBA" id="ARBA00022691"/>
    </source>
</evidence>
<evidence type="ECO:0000256" key="7">
    <source>
        <dbReference type="ARBA" id="ARBA00023145"/>
    </source>
</evidence>
<keyword evidence="7" id="KW-0865">Zymogen</keyword>
<keyword evidence="9" id="KW-0704">Schiff base</keyword>